<dbReference type="OrthoDB" id="3240618at2"/>
<keyword evidence="2" id="KW-0472">Membrane</keyword>
<dbReference type="PATRIC" id="fig|1684.4.peg.432"/>
<proteinExistence type="predicted"/>
<organism evidence="3 4">
    <name type="scientific">Bifidobacterium asteroides</name>
    <dbReference type="NCBI Taxonomy" id="1684"/>
    <lineage>
        <taxon>Bacteria</taxon>
        <taxon>Bacillati</taxon>
        <taxon>Actinomycetota</taxon>
        <taxon>Actinomycetes</taxon>
        <taxon>Bifidobacteriales</taxon>
        <taxon>Bifidobacteriaceae</taxon>
        <taxon>Bifidobacterium</taxon>
    </lineage>
</organism>
<evidence type="ECO:0000256" key="2">
    <source>
        <dbReference type="SAM" id="Phobius"/>
    </source>
</evidence>
<evidence type="ECO:0000256" key="1">
    <source>
        <dbReference type="SAM" id="MobiDB-lite"/>
    </source>
</evidence>
<accession>A0A0F4L414</accession>
<gene>
    <name evidence="3" type="ORF">JF69_04020</name>
</gene>
<feature type="compositionally biased region" description="Polar residues" evidence="1">
    <location>
        <begin position="264"/>
        <end position="281"/>
    </location>
</feature>
<keyword evidence="2" id="KW-0812">Transmembrane</keyword>
<dbReference type="AlphaFoldDB" id="A0A0F4L414"/>
<evidence type="ECO:0000313" key="4">
    <source>
        <dbReference type="Proteomes" id="UP000033648"/>
    </source>
</evidence>
<protein>
    <recommendedName>
        <fullName evidence="5">Colicin transporter</fullName>
    </recommendedName>
</protein>
<feature type="region of interest" description="Disordered" evidence="1">
    <location>
        <begin position="1"/>
        <end position="36"/>
    </location>
</feature>
<feature type="transmembrane region" description="Helical" evidence="2">
    <location>
        <begin position="42"/>
        <end position="63"/>
    </location>
</feature>
<dbReference type="EMBL" id="JWME01000005">
    <property type="protein sequence ID" value="KJY52341.1"/>
    <property type="molecule type" value="Genomic_DNA"/>
</dbReference>
<reference evidence="3 4" key="1">
    <citation type="submission" date="2014-12" db="EMBL/GenBank/DDBJ databases">
        <title>Comparative genomics of the lactic acid bacteria isolated from the honey bee gut.</title>
        <authorList>
            <person name="Ellegaard K.M."/>
            <person name="Tamarit D."/>
            <person name="Javelind E."/>
            <person name="Olofsson T."/>
            <person name="Andersson S.G."/>
            <person name="Vasquez A."/>
        </authorList>
    </citation>
    <scope>NUCLEOTIDE SEQUENCE [LARGE SCALE GENOMIC DNA]</scope>
    <source>
        <strain evidence="3 4">Bin2</strain>
    </source>
</reference>
<evidence type="ECO:0000313" key="3">
    <source>
        <dbReference type="EMBL" id="KJY52341.1"/>
    </source>
</evidence>
<feature type="region of interest" description="Disordered" evidence="1">
    <location>
        <begin position="255"/>
        <end position="332"/>
    </location>
</feature>
<keyword evidence="2" id="KW-1133">Transmembrane helix</keyword>
<evidence type="ECO:0008006" key="5">
    <source>
        <dbReference type="Google" id="ProtNLM"/>
    </source>
</evidence>
<sequence>MSNKDQQSEVDEAGKEAGLEQAPPVVVPEDGDAASDKRHPKWLVPVIVAVVAVMVVVAGLLGWRVVESRRHESALGSCNRVTKTLQEKTGSAMMASYREASRVKEDQVKDAKTVANMSRNVKAAGGLERPTFQCKASMSTGDLNAQASKAKKLDSEYAAVSKSAKAVIASRDAKTLEDAKATLNAKRDEASKLLGDSDGKVADSAVRDSLQKVIDQVGQIKADTAKSYWDAMNALQSAIDQVNASVQAKSQADQLAAQQAASSNNSGRSGYTPTYRPSTNRGGSGGGYAPAPAPADPQGGNTGEGFDWNKWMQSHKPIGNHGCNPDGSCGIG</sequence>
<comment type="caution">
    <text evidence="3">The sequence shown here is derived from an EMBL/GenBank/DDBJ whole genome shotgun (WGS) entry which is preliminary data.</text>
</comment>
<dbReference type="Proteomes" id="UP000033648">
    <property type="component" value="Unassembled WGS sequence"/>
</dbReference>
<name>A0A0F4L414_9BIFI</name>